<evidence type="ECO:0000313" key="2">
    <source>
        <dbReference type="EMBL" id="ABG30323.1"/>
    </source>
</evidence>
<sequence length="124" mass="14071">MSRVLNMIRYVIISLLLSTLPALAEPPRIDHVAARQASDGTWRFSVTISHPDTGWDHYADAWRVLDMEGRELGVRVLAHPHVEEQPFTRSLSNVRIPEGVKRVQVQARDKPGGWNPDTQIVTLR</sequence>
<name>Q16CH0_ROSDO</name>
<dbReference type="OrthoDB" id="573055at2"/>
<evidence type="ECO:0000313" key="3">
    <source>
        <dbReference type="Proteomes" id="UP000007029"/>
    </source>
</evidence>
<gene>
    <name evidence="2" type="ordered locus">RD1_0623</name>
</gene>
<feature type="signal peptide" evidence="1">
    <location>
        <begin position="1"/>
        <end position="24"/>
    </location>
</feature>
<organism evidence="2 3">
    <name type="scientific">Roseobacter denitrificans (strain ATCC 33942 / OCh 114)</name>
    <name type="common">Erythrobacter sp. (strain OCh 114)</name>
    <name type="synonym">Roseobacter denitrificans</name>
    <dbReference type="NCBI Taxonomy" id="375451"/>
    <lineage>
        <taxon>Bacteria</taxon>
        <taxon>Pseudomonadati</taxon>
        <taxon>Pseudomonadota</taxon>
        <taxon>Alphaproteobacteria</taxon>
        <taxon>Rhodobacterales</taxon>
        <taxon>Roseobacteraceae</taxon>
        <taxon>Roseobacter</taxon>
    </lineage>
</organism>
<evidence type="ECO:0000256" key="1">
    <source>
        <dbReference type="SAM" id="SignalP"/>
    </source>
</evidence>
<accession>Q16CH0</accession>
<dbReference type="STRING" id="375451.RD1_0623"/>
<dbReference type="KEGG" id="rde:RD1_0623"/>
<proteinExistence type="predicted"/>
<dbReference type="EMBL" id="CP000362">
    <property type="protein sequence ID" value="ABG30323.1"/>
    <property type="molecule type" value="Genomic_DNA"/>
</dbReference>
<dbReference type="eggNOG" id="ENOG5032S0I">
    <property type="taxonomic scope" value="Bacteria"/>
</dbReference>
<protein>
    <submittedName>
        <fullName evidence="2">Uncharacterized protein</fullName>
    </submittedName>
</protein>
<dbReference type="AlphaFoldDB" id="Q16CH0"/>
<keyword evidence="1" id="KW-0732">Signal</keyword>
<dbReference type="Proteomes" id="UP000007029">
    <property type="component" value="Chromosome"/>
</dbReference>
<feature type="chain" id="PRO_5005361050" evidence="1">
    <location>
        <begin position="25"/>
        <end position="124"/>
    </location>
</feature>
<dbReference type="HOGENOM" id="CLU_157187_0_0_5"/>
<reference evidence="2 3" key="1">
    <citation type="journal article" date="2007" name="J. Bacteriol.">
        <title>The complete genome sequence of Roseobacter denitrificans reveals a mixotrophic rather than photosynthetic metabolism.</title>
        <authorList>
            <person name="Swingley W.D."/>
            <person name="Sadekar S."/>
            <person name="Mastrian S.D."/>
            <person name="Matthies H.J."/>
            <person name="Hao J."/>
            <person name="Ramos H."/>
            <person name="Acharya C.R."/>
            <person name="Conrad A.L."/>
            <person name="Taylor H.L."/>
            <person name="Dejesa L.C."/>
            <person name="Shah M.K."/>
            <person name="O'huallachain M.E."/>
            <person name="Lince M.T."/>
            <person name="Blankenship R.E."/>
            <person name="Beatty J.T."/>
            <person name="Touchman J.W."/>
        </authorList>
    </citation>
    <scope>NUCLEOTIDE SEQUENCE [LARGE SCALE GENOMIC DNA]</scope>
    <source>
        <strain evidence="3">ATCC 33942 / OCh 114</strain>
    </source>
</reference>
<keyword evidence="3" id="KW-1185">Reference proteome</keyword>